<reference evidence="1" key="1">
    <citation type="submission" date="2021-06" db="EMBL/GenBank/DDBJ databases">
        <authorList>
            <consortium name="DOE Joint Genome Institute"/>
            <person name="Mondo S.J."/>
            <person name="Amses K.R."/>
            <person name="Simmons D.R."/>
            <person name="Longcore J.E."/>
            <person name="Seto K."/>
            <person name="Alves G.H."/>
            <person name="Bonds A.E."/>
            <person name="Quandt C.A."/>
            <person name="Davis W.J."/>
            <person name="Chang Y."/>
            <person name="Letcher P.M."/>
            <person name="Powell M.J."/>
            <person name="Kuo A."/>
            <person name="Labutti K."/>
            <person name="Pangilinan J."/>
            <person name="Andreopoulos W."/>
            <person name="Tritt A."/>
            <person name="Riley R."/>
            <person name="Hundley H."/>
            <person name="Johnson J."/>
            <person name="Lipzen A."/>
            <person name="Barry K."/>
            <person name="Berbee M.L."/>
            <person name="Buchler N.E."/>
            <person name="Grigoriev I.V."/>
            <person name="Spatafora J.W."/>
            <person name="Stajich J.E."/>
            <person name="James T.Y."/>
        </authorList>
    </citation>
    <scope>NUCLEOTIDE SEQUENCE</scope>
    <source>
        <strain evidence="1">AG</strain>
    </source>
</reference>
<organism evidence="1 2">
    <name type="scientific">Umbelopsis ramanniana AG</name>
    <dbReference type="NCBI Taxonomy" id="1314678"/>
    <lineage>
        <taxon>Eukaryota</taxon>
        <taxon>Fungi</taxon>
        <taxon>Fungi incertae sedis</taxon>
        <taxon>Mucoromycota</taxon>
        <taxon>Mucoromycotina</taxon>
        <taxon>Umbelopsidomycetes</taxon>
        <taxon>Umbelopsidales</taxon>
        <taxon>Umbelopsidaceae</taxon>
        <taxon>Umbelopsis</taxon>
    </lineage>
</organism>
<dbReference type="RefSeq" id="XP_051444504.1">
    <property type="nucleotide sequence ID" value="XM_051589066.1"/>
</dbReference>
<evidence type="ECO:0000313" key="2">
    <source>
        <dbReference type="Proteomes" id="UP001206595"/>
    </source>
</evidence>
<name>A0AAD5EAU4_UMBRA</name>
<keyword evidence="2" id="KW-1185">Reference proteome</keyword>
<proteinExistence type="predicted"/>
<sequence length="54" mass="5821">MSLSKSLLFLTPSLSFPHHPVTLLLASVGNLTLACTYLPPDWTPGMSKRAVVNP</sequence>
<dbReference type="Proteomes" id="UP001206595">
    <property type="component" value="Unassembled WGS sequence"/>
</dbReference>
<protein>
    <submittedName>
        <fullName evidence="1">Uncharacterized protein</fullName>
    </submittedName>
</protein>
<dbReference type="PROSITE" id="PS51257">
    <property type="entry name" value="PROKAR_LIPOPROTEIN"/>
    <property type="match status" value="1"/>
</dbReference>
<gene>
    <name evidence="1" type="ORF">K450DRAFT_241272</name>
</gene>
<dbReference type="EMBL" id="MU620919">
    <property type="protein sequence ID" value="KAI8579500.1"/>
    <property type="molecule type" value="Genomic_DNA"/>
</dbReference>
<dbReference type="GeneID" id="75914411"/>
<dbReference type="AlphaFoldDB" id="A0AAD5EAU4"/>
<reference evidence="1" key="2">
    <citation type="journal article" date="2022" name="Proc. Natl. Acad. Sci. U.S.A.">
        <title>Diploid-dominant life cycles characterize the early evolution of Fungi.</title>
        <authorList>
            <person name="Amses K.R."/>
            <person name="Simmons D.R."/>
            <person name="Longcore J.E."/>
            <person name="Mondo S.J."/>
            <person name="Seto K."/>
            <person name="Jeronimo G.H."/>
            <person name="Bonds A.E."/>
            <person name="Quandt C.A."/>
            <person name="Davis W.J."/>
            <person name="Chang Y."/>
            <person name="Federici B.A."/>
            <person name="Kuo A."/>
            <person name="LaButti K."/>
            <person name="Pangilinan J."/>
            <person name="Andreopoulos W."/>
            <person name="Tritt A."/>
            <person name="Riley R."/>
            <person name="Hundley H."/>
            <person name="Johnson J."/>
            <person name="Lipzen A."/>
            <person name="Barry K."/>
            <person name="Lang B.F."/>
            <person name="Cuomo C.A."/>
            <person name="Buchler N.E."/>
            <person name="Grigoriev I.V."/>
            <person name="Spatafora J.W."/>
            <person name="Stajich J.E."/>
            <person name="James T.Y."/>
        </authorList>
    </citation>
    <scope>NUCLEOTIDE SEQUENCE</scope>
    <source>
        <strain evidence="1">AG</strain>
    </source>
</reference>
<accession>A0AAD5EAU4</accession>
<evidence type="ECO:0000313" key="1">
    <source>
        <dbReference type="EMBL" id="KAI8579500.1"/>
    </source>
</evidence>
<comment type="caution">
    <text evidence="1">The sequence shown here is derived from an EMBL/GenBank/DDBJ whole genome shotgun (WGS) entry which is preliminary data.</text>
</comment>